<dbReference type="AlphaFoldDB" id="A0A7H4MEZ0"/>
<sequence length="79" mass="9188">MPVSPRAGDFRKLDMDSADDVALLRHYYEKSNPFSPLRVEHNFGLLMFYCSAFMKHFVITRQKMRQWSSPCKTSGADLL</sequence>
<proteinExistence type="predicted"/>
<dbReference type="EMBL" id="UGKR01000003">
    <property type="protein sequence ID" value="STS88890.1"/>
    <property type="molecule type" value="Genomic_DNA"/>
</dbReference>
<gene>
    <name evidence="1" type="ORF">NCTC9177_02751</name>
</gene>
<comment type="caution">
    <text evidence="1">The sequence shown here is derived from an EMBL/GenBank/DDBJ whole genome shotgun (WGS) entry which is preliminary data.</text>
</comment>
<dbReference type="Proteomes" id="UP000254545">
    <property type="component" value="Unassembled WGS sequence"/>
</dbReference>
<dbReference type="GO" id="GO:0016740">
    <property type="term" value="F:transferase activity"/>
    <property type="evidence" value="ECO:0007669"/>
    <property type="project" value="UniProtKB-KW"/>
</dbReference>
<protein>
    <submittedName>
        <fullName evidence="1">Putative GNAT-family acetyltransferase</fullName>
    </submittedName>
</protein>
<accession>A0A7H4MEZ0</accession>
<name>A0A7H4MEZ0_KLEVA</name>
<keyword evidence="1" id="KW-0808">Transferase</keyword>
<organism evidence="1 2">
    <name type="scientific">Klebsiella variicola</name>
    <dbReference type="NCBI Taxonomy" id="244366"/>
    <lineage>
        <taxon>Bacteria</taxon>
        <taxon>Pseudomonadati</taxon>
        <taxon>Pseudomonadota</taxon>
        <taxon>Gammaproteobacteria</taxon>
        <taxon>Enterobacterales</taxon>
        <taxon>Enterobacteriaceae</taxon>
        <taxon>Klebsiella/Raoultella group</taxon>
        <taxon>Klebsiella</taxon>
        <taxon>Klebsiella pneumoniae complex</taxon>
    </lineage>
</organism>
<evidence type="ECO:0000313" key="2">
    <source>
        <dbReference type="Proteomes" id="UP000254545"/>
    </source>
</evidence>
<reference evidence="1 2" key="1">
    <citation type="submission" date="2018-06" db="EMBL/GenBank/DDBJ databases">
        <authorList>
            <consortium name="Pathogen Informatics"/>
            <person name="Doyle S."/>
        </authorList>
    </citation>
    <scope>NUCLEOTIDE SEQUENCE [LARGE SCALE GENOMIC DNA]</scope>
    <source>
        <strain evidence="1 2">NCTC9177</strain>
    </source>
</reference>
<evidence type="ECO:0000313" key="1">
    <source>
        <dbReference type="EMBL" id="STS88890.1"/>
    </source>
</evidence>